<dbReference type="WBParaSite" id="HPLM_0001921801-mRNA-1">
    <property type="protein sequence ID" value="HPLM_0001921801-mRNA-1"/>
    <property type="gene ID" value="HPLM_0001921801"/>
</dbReference>
<dbReference type="EMBL" id="UZAF01021129">
    <property type="protein sequence ID" value="VDO75750.1"/>
    <property type="molecule type" value="Genomic_DNA"/>
</dbReference>
<accession>A0A0N4X4C6</accession>
<name>A0A0N4X4C6_HAEPC</name>
<reference evidence="1 2" key="2">
    <citation type="submission" date="2018-11" db="EMBL/GenBank/DDBJ databases">
        <authorList>
            <consortium name="Pathogen Informatics"/>
        </authorList>
    </citation>
    <scope>NUCLEOTIDE SEQUENCE [LARGE SCALE GENOMIC DNA]</scope>
    <source>
        <strain evidence="1 2">MHpl1</strain>
    </source>
</reference>
<evidence type="ECO:0000313" key="3">
    <source>
        <dbReference type="WBParaSite" id="HPLM_0001921801-mRNA-1"/>
    </source>
</evidence>
<sequence>MQVPVNGCRRRFVSVQGQNHNGTYGASRTYTIEVFVLTMF</sequence>
<dbReference type="Proteomes" id="UP000268014">
    <property type="component" value="Unassembled WGS sequence"/>
</dbReference>
<dbReference type="AlphaFoldDB" id="A0A0N4X4C6"/>
<gene>
    <name evidence="1" type="ORF">HPLM_LOCUS19210</name>
</gene>
<proteinExistence type="predicted"/>
<evidence type="ECO:0000313" key="1">
    <source>
        <dbReference type="EMBL" id="VDO75750.1"/>
    </source>
</evidence>
<keyword evidence="2" id="KW-1185">Reference proteome</keyword>
<organism evidence="3">
    <name type="scientific">Haemonchus placei</name>
    <name type="common">Barber's pole worm</name>
    <dbReference type="NCBI Taxonomy" id="6290"/>
    <lineage>
        <taxon>Eukaryota</taxon>
        <taxon>Metazoa</taxon>
        <taxon>Ecdysozoa</taxon>
        <taxon>Nematoda</taxon>
        <taxon>Chromadorea</taxon>
        <taxon>Rhabditida</taxon>
        <taxon>Rhabditina</taxon>
        <taxon>Rhabditomorpha</taxon>
        <taxon>Strongyloidea</taxon>
        <taxon>Trichostrongylidae</taxon>
        <taxon>Haemonchus</taxon>
    </lineage>
</organism>
<reference evidence="3" key="1">
    <citation type="submission" date="2017-02" db="UniProtKB">
        <authorList>
            <consortium name="WormBaseParasite"/>
        </authorList>
    </citation>
    <scope>IDENTIFICATION</scope>
</reference>
<protein>
    <submittedName>
        <fullName evidence="3">DUF4278 domain-containing protein</fullName>
    </submittedName>
</protein>
<evidence type="ECO:0000313" key="2">
    <source>
        <dbReference type="Proteomes" id="UP000268014"/>
    </source>
</evidence>